<sequence>PKIVDFLVSIGVSMEVTDSQGATPLHLAASRGHQNALLLLLHAGASLEPLDKMGRTPLHLAAQNGHEGCVKALVYYA</sequence>
<feature type="non-terminal residue" evidence="2">
    <location>
        <position position="77"/>
    </location>
</feature>
<comment type="caution">
    <text evidence="2">The sequence shown here is derived from an EMBL/GenBank/DDBJ whole genome shotgun (WGS) entry which is preliminary data.</text>
</comment>
<dbReference type="EMBL" id="CAJVCH010534628">
    <property type="protein sequence ID" value="CAG7825022.1"/>
    <property type="molecule type" value="Genomic_DNA"/>
</dbReference>
<protein>
    <submittedName>
        <fullName evidence="2">Uncharacterized protein</fullName>
    </submittedName>
</protein>
<evidence type="ECO:0000313" key="2">
    <source>
        <dbReference type="EMBL" id="CAG7825022.1"/>
    </source>
</evidence>
<accession>A0A8J2L3V0</accession>
<reference evidence="2" key="1">
    <citation type="submission" date="2021-06" db="EMBL/GenBank/DDBJ databases">
        <authorList>
            <person name="Hodson N. C."/>
            <person name="Mongue J. A."/>
            <person name="Jaron S. K."/>
        </authorList>
    </citation>
    <scope>NUCLEOTIDE SEQUENCE</scope>
</reference>
<proteinExistence type="predicted"/>
<dbReference type="PROSITE" id="PS50297">
    <property type="entry name" value="ANK_REP_REGION"/>
    <property type="match status" value="2"/>
</dbReference>
<evidence type="ECO:0000313" key="3">
    <source>
        <dbReference type="Proteomes" id="UP000708208"/>
    </source>
</evidence>
<dbReference type="PANTHER" id="PTHR24198:SF165">
    <property type="entry name" value="ANKYRIN REPEAT-CONTAINING PROTEIN-RELATED"/>
    <property type="match status" value="1"/>
</dbReference>
<dbReference type="AlphaFoldDB" id="A0A8J2L3V0"/>
<organism evidence="2 3">
    <name type="scientific">Allacma fusca</name>
    <dbReference type="NCBI Taxonomy" id="39272"/>
    <lineage>
        <taxon>Eukaryota</taxon>
        <taxon>Metazoa</taxon>
        <taxon>Ecdysozoa</taxon>
        <taxon>Arthropoda</taxon>
        <taxon>Hexapoda</taxon>
        <taxon>Collembola</taxon>
        <taxon>Symphypleona</taxon>
        <taxon>Sminthuridae</taxon>
        <taxon>Allacma</taxon>
    </lineage>
</organism>
<name>A0A8J2L3V0_9HEXA</name>
<feature type="repeat" description="ANK" evidence="1">
    <location>
        <begin position="53"/>
        <end position="77"/>
    </location>
</feature>
<dbReference type="OrthoDB" id="411646at2759"/>
<evidence type="ECO:0000256" key="1">
    <source>
        <dbReference type="PROSITE-ProRule" id="PRU00023"/>
    </source>
</evidence>
<dbReference type="SMART" id="SM00248">
    <property type="entry name" value="ANK"/>
    <property type="match status" value="2"/>
</dbReference>
<feature type="non-terminal residue" evidence="2">
    <location>
        <position position="1"/>
    </location>
</feature>
<keyword evidence="3" id="KW-1185">Reference proteome</keyword>
<dbReference type="Proteomes" id="UP000708208">
    <property type="component" value="Unassembled WGS sequence"/>
</dbReference>
<dbReference type="Pfam" id="PF12796">
    <property type="entry name" value="Ank_2"/>
    <property type="match status" value="1"/>
</dbReference>
<feature type="repeat" description="ANK" evidence="1">
    <location>
        <begin position="20"/>
        <end position="52"/>
    </location>
</feature>
<dbReference type="PANTHER" id="PTHR24198">
    <property type="entry name" value="ANKYRIN REPEAT AND PROTEIN KINASE DOMAIN-CONTAINING PROTEIN"/>
    <property type="match status" value="1"/>
</dbReference>
<dbReference type="InterPro" id="IPR002110">
    <property type="entry name" value="Ankyrin_rpt"/>
</dbReference>
<keyword evidence="1" id="KW-0040">ANK repeat</keyword>
<dbReference type="PROSITE" id="PS50088">
    <property type="entry name" value="ANK_REPEAT"/>
    <property type="match status" value="2"/>
</dbReference>
<gene>
    <name evidence="2" type="ORF">AFUS01_LOCUS35148</name>
</gene>